<organism evidence="1 2">
    <name type="scientific">Fusobacterium necrophorum subsp. funduliforme B35</name>
    <dbReference type="NCBI Taxonomy" id="1226633"/>
    <lineage>
        <taxon>Bacteria</taxon>
        <taxon>Fusobacteriati</taxon>
        <taxon>Fusobacteriota</taxon>
        <taxon>Fusobacteriia</taxon>
        <taxon>Fusobacteriales</taxon>
        <taxon>Fusobacteriaceae</taxon>
        <taxon>Fusobacterium</taxon>
    </lineage>
</organism>
<dbReference type="PATRIC" id="fig|1226633.4.peg.376"/>
<proteinExistence type="predicted"/>
<evidence type="ECO:0000313" key="2">
    <source>
        <dbReference type="Proteomes" id="UP000031184"/>
    </source>
</evidence>
<dbReference type="Proteomes" id="UP000031184">
    <property type="component" value="Unassembled WGS sequence"/>
</dbReference>
<accession>A0A0B4EYG5</accession>
<comment type="caution">
    <text evidence="1">The sequence shown here is derived from an EMBL/GenBank/DDBJ whole genome shotgun (WGS) entry which is preliminary data.</text>
</comment>
<dbReference type="EMBL" id="AUZI01000009">
    <property type="protein sequence ID" value="KID50024.1"/>
    <property type="molecule type" value="Genomic_DNA"/>
</dbReference>
<name>A0A0B4EYG5_9FUSO</name>
<reference evidence="1 2" key="1">
    <citation type="submission" date="2013-08" db="EMBL/GenBank/DDBJ databases">
        <title>An opportunistic ruminal bacterium that causes liver abscesses in cattle.</title>
        <authorList>
            <person name="Benahmed F.H."/>
            <person name="Rasmussen M."/>
            <person name="Harbottle H."/>
            <person name="Soppet D."/>
            <person name="Nagaraja T.G."/>
            <person name="Davidson M."/>
        </authorList>
    </citation>
    <scope>NUCLEOTIDE SEQUENCE [LARGE SCALE GENOMIC DNA]</scope>
    <source>
        <strain evidence="1 2">B35</strain>
    </source>
</reference>
<protein>
    <submittedName>
        <fullName evidence="1">Uncharacterized protein</fullName>
    </submittedName>
</protein>
<dbReference type="AlphaFoldDB" id="A0A0B4EYG5"/>
<sequence>MSHSDFIKVLFDLQDPNLYFLEDDIQRVQKNKSTLKYYMLL</sequence>
<gene>
    <name evidence="1" type="ORF">C095_01905</name>
</gene>
<evidence type="ECO:0000313" key="1">
    <source>
        <dbReference type="EMBL" id="KID50024.1"/>
    </source>
</evidence>